<reference evidence="6" key="1">
    <citation type="journal article" date="2014" name="Int. J. Syst. Evol. Microbiol.">
        <title>Complete genome sequence of Corynebacterium casei LMG S-19264T (=DSM 44701T), isolated from a smear-ripened cheese.</title>
        <authorList>
            <consortium name="US DOE Joint Genome Institute (JGI-PGF)"/>
            <person name="Walter F."/>
            <person name="Albersmeier A."/>
            <person name="Kalinowski J."/>
            <person name="Ruckert C."/>
        </authorList>
    </citation>
    <scope>NUCLEOTIDE SEQUENCE</scope>
    <source>
        <strain evidence="6">KCTC 32422</strain>
    </source>
</reference>
<evidence type="ECO:0000313" key="7">
    <source>
        <dbReference type="Proteomes" id="UP000634139"/>
    </source>
</evidence>
<keyword evidence="7" id="KW-1185">Reference proteome</keyword>
<dbReference type="InterPro" id="IPR036390">
    <property type="entry name" value="WH_DNA-bd_sf"/>
</dbReference>
<organism evidence="6 7">
    <name type="scientific">Novosphingobium arvoryzae</name>
    <dbReference type="NCBI Taxonomy" id="1256514"/>
    <lineage>
        <taxon>Bacteria</taxon>
        <taxon>Pseudomonadati</taxon>
        <taxon>Pseudomonadota</taxon>
        <taxon>Alphaproteobacteria</taxon>
        <taxon>Sphingomonadales</taxon>
        <taxon>Sphingomonadaceae</taxon>
        <taxon>Novosphingobium</taxon>
    </lineage>
</organism>
<accession>A0A918RQ82</accession>
<gene>
    <name evidence="6" type="ORF">GCM10011617_31480</name>
</gene>
<dbReference type="GO" id="GO:0006351">
    <property type="term" value="P:DNA-templated transcription"/>
    <property type="evidence" value="ECO:0007669"/>
    <property type="project" value="TreeGrafter"/>
</dbReference>
<feature type="domain" description="HTH lysR-type" evidence="5">
    <location>
        <begin position="1"/>
        <end position="61"/>
    </location>
</feature>
<keyword evidence="2" id="KW-0805">Transcription regulation</keyword>
<evidence type="ECO:0000259" key="5">
    <source>
        <dbReference type="PROSITE" id="PS50931"/>
    </source>
</evidence>
<sequence length="299" mass="32076">MQVTDWSDYQAFLAIARAGQLARAAQVMGVDATTMGRRLRRLEARLGATLFEQTREGQVLTEAGEALLARVEAMAHAAAGIGEGAGASGGLSGTLRISVSEGFGTWFLPPLLPDFARAHPVLTIDLVASSGFLSPSKREADIAVTLSRPKAGPVIARKLSDYALRLYASRPYLADAGMPARAAELAQGHRLVGYIPDLLYAPELRYLDELHPGLAATLRSSSINAQHRLVAAGAGMGVLPCFIGDADPALVPVLPERRILRSFWIVTHKDTHNLARVRAGKDWLAEVVQHGRERLLPPA</sequence>
<keyword evidence="4" id="KW-0804">Transcription</keyword>
<comment type="caution">
    <text evidence="6">The sequence shown here is derived from an EMBL/GenBank/DDBJ whole genome shotgun (WGS) entry which is preliminary data.</text>
</comment>
<dbReference type="AlphaFoldDB" id="A0A918RQ82"/>
<dbReference type="SUPFAM" id="SSF53850">
    <property type="entry name" value="Periplasmic binding protein-like II"/>
    <property type="match status" value="1"/>
</dbReference>
<dbReference type="PANTHER" id="PTHR30537">
    <property type="entry name" value="HTH-TYPE TRANSCRIPTIONAL REGULATOR"/>
    <property type="match status" value="1"/>
</dbReference>
<comment type="similarity">
    <text evidence="1">Belongs to the LysR transcriptional regulatory family.</text>
</comment>
<dbReference type="Pfam" id="PF03466">
    <property type="entry name" value="LysR_substrate"/>
    <property type="match status" value="1"/>
</dbReference>
<dbReference type="InterPro" id="IPR000847">
    <property type="entry name" value="LysR_HTH_N"/>
</dbReference>
<dbReference type="GO" id="GO:0043565">
    <property type="term" value="F:sequence-specific DNA binding"/>
    <property type="evidence" value="ECO:0007669"/>
    <property type="project" value="TreeGrafter"/>
</dbReference>
<dbReference type="Pfam" id="PF00126">
    <property type="entry name" value="HTH_1"/>
    <property type="match status" value="1"/>
</dbReference>
<dbReference type="Proteomes" id="UP000634139">
    <property type="component" value="Unassembled WGS sequence"/>
</dbReference>
<evidence type="ECO:0000256" key="1">
    <source>
        <dbReference type="ARBA" id="ARBA00009437"/>
    </source>
</evidence>
<dbReference type="InterPro" id="IPR058163">
    <property type="entry name" value="LysR-type_TF_proteobact-type"/>
</dbReference>
<dbReference type="PROSITE" id="PS50931">
    <property type="entry name" value="HTH_LYSR"/>
    <property type="match status" value="1"/>
</dbReference>
<name>A0A918RQ82_9SPHN</name>
<dbReference type="SUPFAM" id="SSF46785">
    <property type="entry name" value="Winged helix' DNA-binding domain"/>
    <property type="match status" value="1"/>
</dbReference>
<evidence type="ECO:0000256" key="3">
    <source>
        <dbReference type="ARBA" id="ARBA00023125"/>
    </source>
</evidence>
<reference evidence="6" key="2">
    <citation type="submission" date="2020-09" db="EMBL/GenBank/DDBJ databases">
        <authorList>
            <person name="Sun Q."/>
            <person name="Kim S."/>
        </authorList>
    </citation>
    <scope>NUCLEOTIDE SEQUENCE</scope>
    <source>
        <strain evidence="6">KCTC 32422</strain>
    </source>
</reference>
<dbReference type="PANTHER" id="PTHR30537:SF3">
    <property type="entry name" value="TRANSCRIPTIONAL REGULATORY PROTEIN"/>
    <property type="match status" value="1"/>
</dbReference>
<dbReference type="EMBL" id="BMZD01000015">
    <property type="protein sequence ID" value="GHA08733.1"/>
    <property type="molecule type" value="Genomic_DNA"/>
</dbReference>
<keyword evidence="3" id="KW-0238">DNA-binding</keyword>
<dbReference type="InterPro" id="IPR036388">
    <property type="entry name" value="WH-like_DNA-bd_sf"/>
</dbReference>
<evidence type="ECO:0000256" key="2">
    <source>
        <dbReference type="ARBA" id="ARBA00023015"/>
    </source>
</evidence>
<dbReference type="InterPro" id="IPR005119">
    <property type="entry name" value="LysR_subst-bd"/>
</dbReference>
<dbReference type="RefSeq" id="WP_189543290.1">
    <property type="nucleotide sequence ID" value="NZ_BMZD01000015.1"/>
</dbReference>
<proteinExistence type="inferred from homology"/>
<dbReference type="Gene3D" id="1.10.10.10">
    <property type="entry name" value="Winged helix-like DNA-binding domain superfamily/Winged helix DNA-binding domain"/>
    <property type="match status" value="1"/>
</dbReference>
<protein>
    <submittedName>
        <fullName evidence="6">LysR family transcriptional regulator</fullName>
    </submittedName>
</protein>
<dbReference type="GO" id="GO:0003700">
    <property type="term" value="F:DNA-binding transcription factor activity"/>
    <property type="evidence" value="ECO:0007669"/>
    <property type="project" value="InterPro"/>
</dbReference>
<dbReference type="Gene3D" id="3.40.190.290">
    <property type="match status" value="1"/>
</dbReference>
<evidence type="ECO:0000313" key="6">
    <source>
        <dbReference type="EMBL" id="GHA08733.1"/>
    </source>
</evidence>
<evidence type="ECO:0000256" key="4">
    <source>
        <dbReference type="ARBA" id="ARBA00023163"/>
    </source>
</evidence>